<dbReference type="InterPro" id="IPR004358">
    <property type="entry name" value="Sig_transdc_His_kin-like_C"/>
</dbReference>
<comment type="caution">
    <text evidence="10">The sequence shown here is derived from an EMBL/GenBank/DDBJ whole genome shotgun (WGS) entry which is preliminary data.</text>
</comment>
<dbReference type="NCBIfam" id="TIGR00229">
    <property type="entry name" value="sensory_box"/>
    <property type="match status" value="2"/>
</dbReference>
<organism evidence="10 11">
    <name type="scientific">Massilia timonae</name>
    <dbReference type="NCBI Taxonomy" id="47229"/>
    <lineage>
        <taxon>Bacteria</taxon>
        <taxon>Pseudomonadati</taxon>
        <taxon>Pseudomonadota</taxon>
        <taxon>Betaproteobacteria</taxon>
        <taxon>Burkholderiales</taxon>
        <taxon>Oxalobacteraceae</taxon>
        <taxon>Telluria group</taxon>
        <taxon>Massilia</taxon>
    </lineage>
</organism>
<dbReference type="InterPro" id="IPR000014">
    <property type="entry name" value="PAS"/>
</dbReference>
<comment type="catalytic activity">
    <reaction evidence="1">
        <text>ATP + protein L-histidine = ADP + protein N-phospho-L-histidine.</text>
        <dbReference type="EC" id="2.7.13.3"/>
    </reaction>
</comment>
<dbReference type="InterPro" id="IPR005467">
    <property type="entry name" value="His_kinase_dom"/>
</dbReference>
<dbReference type="GO" id="GO:0005886">
    <property type="term" value="C:plasma membrane"/>
    <property type="evidence" value="ECO:0007669"/>
    <property type="project" value="TreeGrafter"/>
</dbReference>
<dbReference type="GO" id="GO:0000155">
    <property type="term" value="F:phosphorelay sensor kinase activity"/>
    <property type="evidence" value="ECO:0007669"/>
    <property type="project" value="InterPro"/>
</dbReference>
<evidence type="ECO:0000313" key="11">
    <source>
        <dbReference type="Proteomes" id="UP000180246"/>
    </source>
</evidence>
<accession>A0A1S2N8E2</accession>
<dbReference type="SUPFAM" id="SSF55785">
    <property type="entry name" value="PYP-like sensor domain (PAS domain)"/>
    <property type="match status" value="3"/>
</dbReference>
<evidence type="ECO:0000256" key="2">
    <source>
        <dbReference type="ARBA" id="ARBA00012438"/>
    </source>
</evidence>
<dbReference type="SUPFAM" id="SSF52172">
    <property type="entry name" value="CheY-like"/>
    <property type="match status" value="1"/>
</dbReference>
<keyword evidence="5" id="KW-0418">Kinase</keyword>
<dbReference type="Gene3D" id="3.30.565.10">
    <property type="entry name" value="Histidine kinase-like ATPase, C-terminal domain"/>
    <property type="match status" value="1"/>
</dbReference>
<dbReference type="Proteomes" id="UP000180246">
    <property type="component" value="Unassembled WGS sequence"/>
</dbReference>
<dbReference type="PROSITE" id="PS50110">
    <property type="entry name" value="RESPONSE_REGULATORY"/>
    <property type="match status" value="1"/>
</dbReference>
<dbReference type="PRINTS" id="PR00344">
    <property type="entry name" value="BCTRLSENSOR"/>
</dbReference>
<dbReference type="EC" id="2.7.13.3" evidence="2"/>
<evidence type="ECO:0000256" key="5">
    <source>
        <dbReference type="ARBA" id="ARBA00022777"/>
    </source>
</evidence>
<protein>
    <recommendedName>
        <fullName evidence="2">histidine kinase</fullName>
        <ecNumber evidence="2">2.7.13.3</ecNumber>
    </recommendedName>
</protein>
<evidence type="ECO:0000256" key="1">
    <source>
        <dbReference type="ARBA" id="ARBA00000085"/>
    </source>
</evidence>
<dbReference type="InterPro" id="IPR013656">
    <property type="entry name" value="PAS_4"/>
</dbReference>
<dbReference type="GO" id="GO:0009927">
    <property type="term" value="F:histidine phosphotransfer kinase activity"/>
    <property type="evidence" value="ECO:0007669"/>
    <property type="project" value="TreeGrafter"/>
</dbReference>
<feature type="domain" description="Response regulatory" evidence="8">
    <location>
        <begin position="700"/>
        <end position="816"/>
    </location>
</feature>
<dbReference type="SMART" id="SM00387">
    <property type="entry name" value="HATPase_c"/>
    <property type="match status" value="1"/>
</dbReference>
<dbReference type="InterPro" id="IPR035965">
    <property type="entry name" value="PAS-like_dom_sf"/>
</dbReference>
<dbReference type="Pfam" id="PF00512">
    <property type="entry name" value="HisKA"/>
    <property type="match status" value="1"/>
</dbReference>
<evidence type="ECO:0000256" key="6">
    <source>
        <dbReference type="PROSITE-ProRule" id="PRU00169"/>
    </source>
</evidence>
<evidence type="ECO:0000259" key="7">
    <source>
        <dbReference type="PROSITE" id="PS50109"/>
    </source>
</evidence>
<dbReference type="RefSeq" id="WP_083415333.1">
    <property type="nucleotide sequence ID" value="NZ_JRYB01000001.1"/>
</dbReference>
<dbReference type="CDD" id="cd00082">
    <property type="entry name" value="HisKA"/>
    <property type="match status" value="1"/>
</dbReference>
<dbReference type="PANTHER" id="PTHR43047:SF72">
    <property type="entry name" value="OSMOSENSING HISTIDINE PROTEIN KINASE SLN1"/>
    <property type="match status" value="1"/>
</dbReference>
<dbReference type="InterPro" id="IPR000700">
    <property type="entry name" value="PAS-assoc_C"/>
</dbReference>
<evidence type="ECO:0000256" key="3">
    <source>
        <dbReference type="ARBA" id="ARBA00022553"/>
    </source>
</evidence>
<evidence type="ECO:0000259" key="9">
    <source>
        <dbReference type="PROSITE" id="PS50113"/>
    </source>
</evidence>
<sequence length="816" mass="89054">MNIPGHHSDDADNRRQMRTLLAAHDWSSSPMGEPGGWPVELRVALDLMLDAPHPTLVCWSERYLMLYNDAYAALLGHAHPGALGKPLSEVMPTMWPAVKPLADAAMAGRPGHVEDLCVTLPPGDQECQRWFAASYVPLRGLDGVAGGFVHTAFETTGRVLEARRADQARRASDARLSALFDSLPVGVGVSDASGAIVLANDAMEHYLPTRRIPSRDERGFARWTIFDEDGAPVAREDFPGARALRGERVVPGVEALYREDDGREVWTHISSVPVRDADGQVNGQVSVVTDIDRVKRAEAALRESEEKYRKLFEEVDEAFCILEVKFDAGGAPCDLVFIEVNPMFAIQSGIADAKGRSVHELAPGLESVWLERYGAVARTGESILFEEYSPKLERWFEVNASRIGAPEARHVALVFRDTSERKRIEEDMRRLAREASEASRRKSEFLAVLAHELRNPMATIRTGLEIMRLRADNPDTLARVREMLERQTHQLSHLVDDLLDVARVSSGKIEIRKQLVDLNRVVTSAVETSTAVIQGARHRLDVRLWHEPLLLDIDPIRVAQVVSNLLTNAAKYTPPGGDIRLDVSKGASGAAGEATGMATIAVSDSGVGILPEHREAIFEMFSQVGDHGGLAQGGLGIGLSLVRQLVALHGGRIEVDSAGAGQGSTFTVRLPLGARPGAGPDEMLSEARQEQRAVPRRSFRILVVDDNTDAAESLSLLLQMNAHEIRSATNGRDALALVRDFTPDIAFLDIGMPGMNGYELATRLRALPALARTVIVAVTGWGSDEDQLRAREAGFDHHFTKPIAAGTLSRLLGQLG</sequence>
<dbReference type="Gene3D" id="3.30.450.20">
    <property type="entry name" value="PAS domain"/>
    <property type="match status" value="3"/>
</dbReference>
<dbReference type="SMART" id="SM00388">
    <property type="entry name" value="HisKA"/>
    <property type="match status" value="1"/>
</dbReference>
<dbReference type="SUPFAM" id="SSF47384">
    <property type="entry name" value="Homodimeric domain of signal transducing histidine kinase"/>
    <property type="match status" value="1"/>
</dbReference>
<dbReference type="AlphaFoldDB" id="A0A1S2N8E2"/>
<dbReference type="PROSITE" id="PS50113">
    <property type="entry name" value="PAC"/>
    <property type="match status" value="1"/>
</dbReference>
<dbReference type="Pfam" id="PF08448">
    <property type="entry name" value="PAS_4"/>
    <property type="match status" value="2"/>
</dbReference>
<dbReference type="PROSITE" id="PS50109">
    <property type="entry name" value="HIS_KIN"/>
    <property type="match status" value="1"/>
</dbReference>
<dbReference type="Gene3D" id="3.40.50.2300">
    <property type="match status" value="1"/>
</dbReference>
<feature type="domain" description="PAC" evidence="9">
    <location>
        <begin position="251"/>
        <end position="303"/>
    </location>
</feature>
<dbReference type="InterPro" id="IPR003661">
    <property type="entry name" value="HisK_dim/P_dom"/>
</dbReference>
<dbReference type="InterPro" id="IPR036097">
    <property type="entry name" value="HisK_dim/P_sf"/>
</dbReference>
<evidence type="ECO:0000259" key="8">
    <source>
        <dbReference type="PROSITE" id="PS50110"/>
    </source>
</evidence>
<keyword evidence="4" id="KW-0808">Transferase</keyword>
<evidence type="ECO:0000313" key="10">
    <source>
        <dbReference type="EMBL" id="OIJ41305.1"/>
    </source>
</evidence>
<feature type="modified residue" description="4-aspartylphosphate" evidence="6">
    <location>
        <position position="749"/>
    </location>
</feature>
<dbReference type="Pfam" id="PF00072">
    <property type="entry name" value="Response_reg"/>
    <property type="match status" value="1"/>
</dbReference>
<dbReference type="InterPro" id="IPR036890">
    <property type="entry name" value="HATPase_C_sf"/>
</dbReference>
<feature type="domain" description="Histidine kinase" evidence="7">
    <location>
        <begin position="448"/>
        <end position="674"/>
    </location>
</feature>
<dbReference type="CDD" id="cd00130">
    <property type="entry name" value="PAS"/>
    <property type="match status" value="1"/>
</dbReference>
<evidence type="ECO:0000256" key="4">
    <source>
        <dbReference type="ARBA" id="ARBA00022679"/>
    </source>
</evidence>
<dbReference type="EMBL" id="JRYB01000001">
    <property type="protein sequence ID" value="OIJ41305.1"/>
    <property type="molecule type" value="Genomic_DNA"/>
</dbReference>
<dbReference type="InterPro" id="IPR001789">
    <property type="entry name" value="Sig_transdc_resp-reg_receiver"/>
</dbReference>
<dbReference type="CDD" id="cd17580">
    <property type="entry name" value="REC_2_DhkD-like"/>
    <property type="match status" value="1"/>
</dbReference>
<dbReference type="SUPFAM" id="SSF55874">
    <property type="entry name" value="ATPase domain of HSP90 chaperone/DNA topoisomerase II/histidine kinase"/>
    <property type="match status" value="1"/>
</dbReference>
<dbReference type="InterPro" id="IPR011006">
    <property type="entry name" value="CheY-like_superfamily"/>
</dbReference>
<reference evidence="10 11" key="1">
    <citation type="submission" date="2014-10" db="EMBL/GenBank/DDBJ databases">
        <authorList>
            <person name="Seo M.-J."/>
            <person name="Seok Y.J."/>
            <person name="Cha I.-T."/>
        </authorList>
    </citation>
    <scope>NUCLEOTIDE SEQUENCE [LARGE SCALE GENOMIC DNA]</scope>
    <source>
        <strain evidence="10 11">NEU</strain>
    </source>
</reference>
<name>A0A1S2N8E2_9BURK</name>
<dbReference type="Gene3D" id="1.10.287.130">
    <property type="match status" value="1"/>
</dbReference>
<keyword evidence="3 6" id="KW-0597">Phosphoprotein</keyword>
<dbReference type="SMART" id="SM00448">
    <property type="entry name" value="REC"/>
    <property type="match status" value="1"/>
</dbReference>
<dbReference type="InterPro" id="IPR003594">
    <property type="entry name" value="HATPase_dom"/>
</dbReference>
<gene>
    <name evidence="10" type="ORF">LO55_2991</name>
</gene>
<dbReference type="PANTHER" id="PTHR43047">
    <property type="entry name" value="TWO-COMPONENT HISTIDINE PROTEIN KINASE"/>
    <property type="match status" value="1"/>
</dbReference>
<dbReference type="Pfam" id="PF02518">
    <property type="entry name" value="HATPase_c"/>
    <property type="match status" value="1"/>
</dbReference>
<proteinExistence type="predicted"/>